<feature type="region of interest" description="Disordered" evidence="6">
    <location>
        <begin position="96"/>
        <end position="122"/>
    </location>
</feature>
<sequence length="552" mass="62006">MAFYLPEPEPPPGYEYSNRPWSPAFPGWRVVALSSGQFGSYGYANSHINCDVSSYYDWCREPYFCDAPHVTPIRSRYPDAEKHVHLSPDLHYDWPKPSQYYDDPETASRSTDVEEDLDDPDSWVFHHPYQSVENPKEIVSVPYQRTHKSLQKKLYSSRSQTTAEEKKENEQKSPTVALEGDPKDSLMASANCLIKQHYDKNKNLDIEAQDLAARIVDAKGRRQPEDALPVATAALMDWRKRVEVETAIVPAPATAEPQRMEVATHTGQPAECAHRVTRLMFHSPAHAAGLIPFFDHLLSYDDIKLGSDTQVFAKYVEENIGKPIKIDVYNTRTQSHRTCHICPSSSWDETQSRGLVGCTLRWVNLKAGHLAARRIHSVKPDSNAARASIRTNVDWVLGVQDAEEIGSMCAIIFCEEDDFEKYMQYLANLHPGSARPVSFMMYNNEDNTIREITCSPPFGLTVAAGKMHPIPTGPALPKLAAVINQTKPTISPNVDSAASNVAMSNPERPVAPQPSQPEKVEPAAKKKESIWKKLCLHKNAGRKSDEHRAEEY</sequence>
<keyword evidence="4" id="KW-0472">Membrane</keyword>
<dbReference type="GO" id="GO:0000139">
    <property type="term" value="C:Golgi membrane"/>
    <property type="evidence" value="ECO:0007669"/>
    <property type="project" value="UniProtKB-SubCell"/>
</dbReference>
<keyword evidence="5" id="KW-0175">Coiled coil</keyword>
<feature type="region of interest" description="Disordered" evidence="6">
    <location>
        <begin position="494"/>
        <end position="526"/>
    </location>
</feature>
<dbReference type="Pfam" id="PF04495">
    <property type="entry name" value="GRASP55_65"/>
    <property type="match status" value="1"/>
</dbReference>
<gene>
    <name evidence="8" type="ORF">EGYM00163_LOCUS51154</name>
</gene>
<dbReference type="PANTHER" id="PTHR12893:SF0">
    <property type="entry name" value="GRASP65"/>
    <property type="match status" value="1"/>
</dbReference>
<evidence type="ECO:0000256" key="2">
    <source>
        <dbReference type="ARBA" id="ARBA00022737"/>
    </source>
</evidence>
<dbReference type="PROSITE" id="PS51865">
    <property type="entry name" value="PDZ_GRASP"/>
    <property type="match status" value="1"/>
</dbReference>
<evidence type="ECO:0000256" key="1">
    <source>
        <dbReference type="ARBA" id="ARBA00004394"/>
    </source>
</evidence>
<evidence type="ECO:0000313" key="8">
    <source>
        <dbReference type="EMBL" id="CAE0840001.1"/>
    </source>
</evidence>
<organism evidence="8">
    <name type="scientific">Eutreptiella gymnastica</name>
    <dbReference type="NCBI Taxonomy" id="73025"/>
    <lineage>
        <taxon>Eukaryota</taxon>
        <taxon>Discoba</taxon>
        <taxon>Euglenozoa</taxon>
        <taxon>Euglenida</taxon>
        <taxon>Spirocuta</taxon>
        <taxon>Euglenophyceae</taxon>
        <taxon>Eutreptiales</taxon>
        <taxon>Eutreptiaceae</taxon>
        <taxon>Eutreptiella</taxon>
    </lineage>
</organism>
<feature type="compositionally biased region" description="Polar residues" evidence="6">
    <location>
        <begin position="494"/>
        <end position="503"/>
    </location>
</feature>
<name>A0A7S4GKX1_9EUGL</name>
<keyword evidence="2" id="KW-0677">Repeat</keyword>
<evidence type="ECO:0000256" key="6">
    <source>
        <dbReference type="SAM" id="MobiDB-lite"/>
    </source>
</evidence>
<reference evidence="8" key="1">
    <citation type="submission" date="2021-01" db="EMBL/GenBank/DDBJ databases">
        <authorList>
            <person name="Corre E."/>
            <person name="Pelletier E."/>
            <person name="Niang G."/>
            <person name="Scheremetjew M."/>
            <person name="Finn R."/>
            <person name="Kale V."/>
            <person name="Holt S."/>
            <person name="Cochrane G."/>
            <person name="Meng A."/>
            <person name="Brown T."/>
            <person name="Cohen L."/>
        </authorList>
    </citation>
    <scope>NUCLEOTIDE SEQUENCE</scope>
    <source>
        <strain evidence="8">CCMP1594</strain>
    </source>
</reference>
<feature type="coiled-coil region" evidence="5">
    <location>
        <begin position="194"/>
        <end position="221"/>
    </location>
</feature>
<feature type="domain" description="PDZ GRASP-type" evidence="7">
    <location>
        <begin position="272"/>
        <end position="365"/>
    </location>
</feature>
<dbReference type="InterPro" id="IPR007583">
    <property type="entry name" value="GRASP55_65"/>
</dbReference>
<dbReference type="InterPro" id="IPR024958">
    <property type="entry name" value="GRASP_PDZ"/>
</dbReference>
<feature type="region of interest" description="Disordered" evidence="6">
    <location>
        <begin position="149"/>
        <end position="183"/>
    </location>
</feature>
<comment type="subcellular location">
    <subcellularLocation>
        <location evidence="1">Golgi apparatus membrane</location>
    </subcellularLocation>
</comment>
<dbReference type="AlphaFoldDB" id="A0A7S4GKX1"/>
<evidence type="ECO:0000256" key="4">
    <source>
        <dbReference type="ARBA" id="ARBA00023136"/>
    </source>
</evidence>
<dbReference type="Gene3D" id="2.30.42.10">
    <property type="match status" value="2"/>
</dbReference>
<evidence type="ECO:0000256" key="5">
    <source>
        <dbReference type="SAM" id="Coils"/>
    </source>
</evidence>
<evidence type="ECO:0000256" key="3">
    <source>
        <dbReference type="ARBA" id="ARBA00023034"/>
    </source>
</evidence>
<dbReference type="InterPro" id="IPR036034">
    <property type="entry name" value="PDZ_sf"/>
</dbReference>
<dbReference type="PANTHER" id="PTHR12893">
    <property type="entry name" value="GOLGI REASSEMBLY STACKING PROTEIN GRASP"/>
    <property type="match status" value="1"/>
</dbReference>
<accession>A0A7S4GKX1</accession>
<proteinExistence type="predicted"/>
<evidence type="ECO:0000259" key="7">
    <source>
        <dbReference type="PROSITE" id="PS51865"/>
    </source>
</evidence>
<keyword evidence="3" id="KW-0333">Golgi apparatus</keyword>
<protein>
    <recommendedName>
        <fullName evidence="7">PDZ GRASP-type domain-containing protein</fullName>
    </recommendedName>
</protein>
<dbReference type="EMBL" id="HBJA01149023">
    <property type="protein sequence ID" value="CAE0840001.1"/>
    <property type="molecule type" value="Transcribed_RNA"/>
</dbReference>
<dbReference type="GO" id="GO:0007030">
    <property type="term" value="P:Golgi organization"/>
    <property type="evidence" value="ECO:0007669"/>
    <property type="project" value="TreeGrafter"/>
</dbReference>